<sequence length="60" mass="6793">MAKPARVHEPARFNQTFYPYACVLFSADCVVRRAMWCMGTSRLRTQAGCARRPVVTNGRS</sequence>
<comment type="caution">
    <text evidence="1">The sequence shown here is derived from an EMBL/GenBank/DDBJ whole genome shotgun (WGS) entry which is preliminary data.</text>
</comment>
<protein>
    <submittedName>
        <fullName evidence="1">Uncharacterized protein</fullName>
    </submittedName>
</protein>
<proteinExistence type="predicted"/>
<organism evidence="1 2">
    <name type="scientific">Xanthomonas dyei</name>
    <dbReference type="NCBI Taxonomy" id="743699"/>
    <lineage>
        <taxon>Bacteria</taxon>
        <taxon>Pseudomonadati</taxon>
        <taxon>Pseudomonadota</taxon>
        <taxon>Gammaproteobacteria</taxon>
        <taxon>Lysobacterales</taxon>
        <taxon>Lysobacteraceae</taxon>
        <taxon>Xanthomonas</taxon>
    </lineage>
</organism>
<reference evidence="1 2" key="1">
    <citation type="submission" date="2016-08" db="EMBL/GenBank/DDBJ databases">
        <authorList>
            <person name="Seilhamer J.J."/>
        </authorList>
    </citation>
    <scope>NUCLEOTIDE SEQUENCE [LARGE SCALE GENOMIC DNA]</scope>
    <source>
        <strain evidence="1 2">CFBP7245</strain>
    </source>
</reference>
<evidence type="ECO:0000313" key="1">
    <source>
        <dbReference type="EMBL" id="PPU57254.1"/>
    </source>
</evidence>
<name>A0A2S7C6Q3_9XANT</name>
<dbReference type="AlphaFoldDB" id="A0A2S7C6Q3"/>
<gene>
    <name evidence="1" type="ORF">XdyCFBP7245_07545</name>
</gene>
<dbReference type="Proteomes" id="UP000238908">
    <property type="component" value="Unassembled WGS sequence"/>
</dbReference>
<dbReference type="EMBL" id="MDEE01000007">
    <property type="protein sequence ID" value="PPU57254.1"/>
    <property type="molecule type" value="Genomic_DNA"/>
</dbReference>
<evidence type="ECO:0000313" key="2">
    <source>
        <dbReference type="Proteomes" id="UP000238908"/>
    </source>
</evidence>
<accession>A0A2S7C6Q3</accession>